<sequence length="200" mass="23198">MGYIPNEWKNSNIIIFLKSSKDIDHPSCYHPISFLSCLGKHWEKIIKQRLMVILERRNIVLEHQAGFRSRKSTLNNTIRLTKHAQNHMHISGCRRYAAVILFDIKATIYTVWHGELIYKLNQLRVPHYLTNYLTSFAQNRTTVIEIENKLSRPFNFNSGTPQGSPLSPLVYIIYTGDSMNGIPQHTEHGLFTDDTVLWTS</sequence>
<dbReference type="Pfam" id="PF00078">
    <property type="entry name" value="RVT_1"/>
    <property type="match status" value="1"/>
</dbReference>
<dbReference type="Proteomes" id="UP000663865">
    <property type="component" value="Unassembled WGS sequence"/>
</dbReference>
<organism evidence="2 4">
    <name type="scientific">Rotaria socialis</name>
    <dbReference type="NCBI Taxonomy" id="392032"/>
    <lineage>
        <taxon>Eukaryota</taxon>
        <taxon>Metazoa</taxon>
        <taxon>Spiralia</taxon>
        <taxon>Gnathifera</taxon>
        <taxon>Rotifera</taxon>
        <taxon>Eurotatoria</taxon>
        <taxon>Bdelloidea</taxon>
        <taxon>Philodinida</taxon>
        <taxon>Philodinidae</taxon>
        <taxon>Rotaria</taxon>
    </lineage>
</organism>
<evidence type="ECO:0000313" key="2">
    <source>
        <dbReference type="EMBL" id="CAF3386352.1"/>
    </source>
</evidence>
<dbReference type="InterPro" id="IPR000477">
    <property type="entry name" value="RT_dom"/>
</dbReference>
<proteinExistence type="predicted"/>
<dbReference type="EMBL" id="CAJNYV010000828">
    <property type="protein sequence ID" value="CAF3386352.1"/>
    <property type="molecule type" value="Genomic_DNA"/>
</dbReference>
<dbReference type="EMBL" id="CAJOBS010002079">
    <property type="protein sequence ID" value="CAF4789339.1"/>
    <property type="molecule type" value="Genomic_DNA"/>
</dbReference>
<feature type="domain" description="Reverse transcriptase" evidence="1">
    <location>
        <begin position="1"/>
        <end position="200"/>
    </location>
</feature>
<accession>A0A817Z1I1</accession>
<comment type="caution">
    <text evidence="2">The sequence shown here is derived from an EMBL/GenBank/DDBJ whole genome shotgun (WGS) entry which is preliminary data.</text>
</comment>
<evidence type="ECO:0000313" key="4">
    <source>
        <dbReference type="Proteomes" id="UP000663865"/>
    </source>
</evidence>
<protein>
    <recommendedName>
        <fullName evidence="1">Reverse transcriptase domain-containing protein</fullName>
    </recommendedName>
</protein>
<dbReference type="PROSITE" id="PS50878">
    <property type="entry name" value="RT_POL"/>
    <property type="match status" value="1"/>
</dbReference>
<evidence type="ECO:0000259" key="1">
    <source>
        <dbReference type="PROSITE" id="PS50878"/>
    </source>
</evidence>
<evidence type="ECO:0000313" key="3">
    <source>
        <dbReference type="EMBL" id="CAF4789339.1"/>
    </source>
</evidence>
<dbReference type="Proteomes" id="UP000663838">
    <property type="component" value="Unassembled WGS sequence"/>
</dbReference>
<gene>
    <name evidence="2" type="ORF">KIK155_LOCUS6778</name>
    <name evidence="3" type="ORF">TOA249_LOCUS22639</name>
</gene>
<dbReference type="PANTHER" id="PTHR19446">
    <property type="entry name" value="REVERSE TRANSCRIPTASES"/>
    <property type="match status" value="1"/>
</dbReference>
<dbReference type="AlphaFoldDB" id="A0A817Z1I1"/>
<name>A0A817Z1I1_9BILA</name>
<reference evidence="2" key="1">
    <citation type="submission" date="2021-02" db="EMBL/GenBank/DDBJ databases">
        <authorList>
            <person name="Nowell W R."/>
        </authorList>
    </citation>
    <scope>NUCLEOTIDE SEQUENCE</scope>
</reference>